<dbReference type="SMART" id="SM00271">
    <property type="entry name" value="DnaJ"/>
    <property type="match status" value="1"/>
</dbReference>
<feature type="domain" description="J" evidence="4">
    <location>
        <begin position="114"/>
        <end position="184"/>
    </location>
</feature>
<evidence type="ECO:0000313" key="6">
    <source>
        <dbReference type="Proteomes" id="UP001190700"/>
    </source>
</evidence>
<name>A0AAE0GD69_9CHLO</name>
<dbReference type="AlphaFoldDB" id="A0AAE0GD69"/>
<evidence type="ECO:0000256" key="3">
    <source>
        <dbReference type="SAM" id="MobiDB-lite"/>
    </source>
</evidence>
<comment type="caution">
    <text evidence="5">The sequence shown here is derived from an EMBL/GenBank/DDBJ whole genome shotgun (WGS) entry which is preliminary data.</text>
</comment>
<evidence type="ECO:0000256" key="2">
    <source>
        <dbReference type="ARBA" id="ARBA00022803"/>
    </source>
</evidence>
<keyword evidence="6" id="KW-1185">Reference proteome</keyword>
<dbReference type="Pfam" id="PF00226">
    <property type="entry name" value="DnaJ"/>
    <property type="match status" value="1"/>
</dbReference>
<dbReference type="PANTHER" id="PTHR45188:SF2">
    <property type="entry name" value="DNAJ HOMOLOG SUBFAMILY C MEMBER 7"/>
    <property type="match status" value="1"/>
</dbReference>
<dbReference type="Proteomes" id="UP001190700">
    <property type="component" value="Unassembled WGS sequence"/>
</dbReference>
<dbReference type="SUPFAM" id="SSF46565">
    <property type="entry name" value="Chaperone J-domain"/>
    <property type="match status" value="1"/>
</dbReference>
<feature type="compositionally biased region" description="Basic and acidic residues" evidence="3">
    <location>
        <begin position="69"/>
        <end position="87"/>
    </location>
</feature>
<proteinExistence type="predicted"/>
<evidence type="ECO:0000313" key="5">
    <source>
        <dbReference type="EMBL" id="KAK3275832.1"/>
    </source>
</evidence>
<organism evidence="5 6">
    <name type="scientific">Cymbomonas tetramitiformis</name>
    <dbReference type="NCBI Taxonomy" id="36881"/>
    <lineage>
        <taxon>Eukaryota</taxon>
        <taxon>Viridiplantae</taxon>
        <taxon>Chlorophyta</taxon>
        <taxon>Pyramimonadophyceae</taxon>
        <taxon>Pyramimonadales</taxon>
        <taxon>Pyramimonadaceae</taxon>
        <taxon>Cymbomonas</taxon>
    </lineage>
</organism>
<dbReference type="PRINTS" id="PR00625">
    <property type="entry name" value="JDOMAIN"/>
</dbReference>
<dbReference type="CDD" id="cd06257">
    <property type="entry name" value="DnaJ"/>
    <property type="match status" value="1"/>
</dbReference>
<feature type="compositionally biased region" description="Polar residues" evidence="3">
    <location>
        <begin position="9"/>
        <end position="18"/>
    </location>
</feature>
<protein>
    <recommendedName>
        <fullName evidence="4">J domain-containing protein</fullName>
    </recommendedName>
</protein>
<dbReference type="InterPro" id="IPR036869">
    <property type="entry name" value="J_dom_sf"/>
</dbReference>
<accession>A0AAE0GD69</accession>
<dbReference type="PANTHER" id="PTHR45188">
    <property type="entry name" value="DNAJ PROTEIN P58IPK HOMOLOG"/>
    <property type="match status" value="1"/>
</dbReference>
<sequence>MSDDVYFTRSANPQTSARGSGLVSYDEEEATRQQTAKQRNIKGEKIRITDKAAFQRFMQRATVTAVESAAEHKETVKERRERERMLREGAAWRPPSDDSAPDPSKLKHFDRQKDYYMILHLDRAASSKEVTKHYKKKALELHPDKQHDKTDEERDKLQLQFQEVLEAYEALIDDPTVSLRSSYA</sequence>
<dbReference type="EMBL" id="LGRX02006984">
    <property type="protein sequence ID" value="KAK3275832.1"/>
    <property type="molecule type" value="Genomic_DNA"/>
</dbReference>
<feature type="region of interest" description="Disordered" evidence="3">
    <location>
        <begin position="66"/>
        <end position="107"/>
    </location>
</feature>
<dbReference type="Gene3D" id="1.10.287.110">
    <property type="entry name" value="DnaJ domain"/>
    <property type="match status" value="1"/>
</dbReference>
<keyword evidence="1" id="KW-0677">Repeat</keyword>
<dbReference type="InterPro" id="IPR001623">
    <property type="entry name" value="DnaJ_domain"/>
</dbReference>
<dbReference type="PROSITE" id="PS50076">
    <property type="entry name" value="DNAJ_2"/>
    <property type="match status" value="1"/>
</dbReference>
<evidence type="ECO:0000256" key="1">
    <source>
        <dbReference type="ARBA" id="ARBA00022737"/>
    </source>
</evidence>
<gene>
    <name evidence="5" type="ORF">CYMTET_16055</name>
</gene>
<evidence type="ECO:0000259" key="4">
    <source>
        <dbReference type="PROSITE" id="PS50076"/>
    </source>
</evidence>
<feature type="region of interest" description="Disordered" evidence="3">
    <location>
        <begin position="1"/>
        <end position="43"/>
    </location>
</feature>
<reference evidence="5 6" key="1">
    <citation type="journal article" date="2015" name="Genome Biol. Evol.">
        <title>Comparative Genomics of a Bacterivorous Green Alga Reveals Evolutionary Causalities and Consequences of Phago-Mixotrophic Mode of Nutrition.</title>
        <authorList>
            <person name="Burns J.A."/>
            <person name="Paasch A."/>
            <person name="Narechania A."/>
            <person name="Kim E."/>
        </authorList>
    </citation>
    <scope>NUCLEOTIDE SEQUENCE [LARGE SCALE GENOMIC DNA]</scope>
    <source>
        <strain evidence="5 6">PLY_AMNH</strain>
    </source>
</reference>
<keyword evidence="2" id="KW-0802">TPR repeat</keyword>